<evidence type="ECO:0000259" key="1">
    <source>
        <dbReference type="Pfam" id="PF18082"/>
    </source>
</evidence>
<protein>
    <recommendedName>
        <fullName evidence="5">Acyltransferase</fullName>
    </recommendedName>
</protein>
<gene>
    <name evidence="3" type="ORF">HEB94_002483</name>
</gene>
<dbReference type="Proteomes" id="UP000638648">
    <property type="component" value="Unassembled WGS sequence"/>
</dbReference>
<dbReference type="InterPro" id="IPR041273">
    <property type="entry name" value="NAT_N"/>
</dbReference>
<dbReference type="AlphaFoldDB" id="A0A927MYR7"/>
<dbReference type="Pfam" id="PF18082">
    <property type="entry name" value="NAT_N"/>
    <property type="match status" value="1"/>
</dbReference>
<dbReference type="Pfam" id="PF18164">
    <property type="entry name" value="GNAT_C"/>
    <property type="match status" value="1"/>
</dbReference>
<dbReference type="EMBL" id="JADBEM010000001">
    <property type="protein sequence ID" value="MBE1605635.1"/>
    <property type="molecule type" value="Genomic_DNA"/>
</dbReference>
<organism evidence="3 4">
    <name type="scientific">Actinopolymorpha pittospori</name>
    <dbReference type="NCBI Taxonomy" id="648752"/>
    <lineage>
        <taxon>Bacteria</taxon>
        <taxon>Bacillati</taxon>
        <taxon>Actinomycetota</taxon>
        <taxon>Actinomycetes</taxon>
        <taxon>Propionibacteriales</taxon>
        <taxon>Actinopolymorphaceae</taxon>
        <taxon>Actinopolymorpha</taxon>
    </lineage>
</organism>
<keyword evidence="4" id="KW-1185">Reference proteome</keyword>
<proteinExistence type="predicted"/>
<feature type="domain" description="GNAT-like C-terminal" evidence="2">
    <location>
        <begin position="203"/>
        <end position="352"/>
    </location>
</feature>
<evidence type="ECO:0000313" key="3">
    <source>
        <dbReference type="EMBL" id="MBE1605635.1"/>
    </source>
</evidence>
<reference evidence="3" key="1">
    <citation type="submission" date="2020-10" db="EMBL/GenBank/DDBJ databases">
        <title>Sequencing the genomes of 1000 actinobacteria strains.</title>
        <authorList>
            <person name="Klenk H.-P."/>
        </authorList>
    </citation>
    <scope>NUCLEOTIDE SEQUENCE</scope>
    <source>
        <strain evidence="3">DSM 45354</strain>
    </source>
</reference>
<dbReference type="InterPro" id="IPR041644">
    <property type="entry name" value="GNAT_C"/>
</dbReference>
<sequence length="355" mass="39300">MSTNRDLKTSSPLLRSTASLAAEQLEIGDVARQLSLSERAVAWLQDINRAVELRGPILPDDVEAEQLLTQLDVEPGDRADTLAARPDPHHHPALWWVLDRIYRHTVDSMGAVVPIEGHAGWPALPARTGAVGRHLAVWAYLAVLPEVRRYHSVRGIPDEASWASLVLGDAMGAHRAVTGQSGLGLFDGLWGAPLQLRGALYRRLGRLDYNRGAISFSDGPCGYTIGVHIPGGAPLDSAACEESFNAAREFFPRHFPEEPIALFHCSSWLLDPQLADYLPASSNIVQFQRHFQILPLAPGDEEAARCERVKEYFFGGSGNTPDLDELPQDTTLQRAYVAHRRSGRYWHTRTGWRPF</sequence>
<feature type="domain" description="N-acyltransferase N-terminal" evidence="1">
    <location>
        <begin position="63"/>
        <end position="185"/>
    </location>
</feature>
<comment type="caution">
    <text evidence="3">The sequence shown here is derived from an EMBL/GenBank/DDBJ whole genome shotgun (WGS) entry which is preliminary data.</text>
</comment>
<evidence type="ECO:0000259" key="2">
    <source>
        <dbReference type="Pfam" id="PF18164"/>
    </source>
</evidence>
<accession>A0A927MYR7</accession>
<evidence type="ECO:0000313" key="4">
    <source>
        <dbReference type="Proteomes" id="UP000638648"/>
    </source>
</evidence>
<evidence type="ECO:0008006" key="5">
    <source>
        <dbReference type="Google" id="ProtNLM"/>
    </source>
</evidence>
<name>A0A927MYR7_9ACTN</name>
<dbReference type="Gene3D" id="3.40.630.120">
    <property type="match status" value="1"/>
</dbReference>
<dbReference type="RefSeq" id="WP_192749932.1">
    <property type="nucleotide sequence ID" value="NZ_BAABJL010000101.1"/>
</dbReference>